<evidence type="ECO:0008006" key="5">
    <source>
        <dbReference type="Google" id="ProtNLM"/>
    </source>
</evidence>
<dbReference type="EMBL" id="CP021978">
    <property type="protein sequence ID" value="QCD56499.1"/>
    <property type="molecule type" value="Genomic_DNA"/>
</dbReference>
<feature type="transmembrane region" description="Helical" evidence="2">
    <location>
        <begin position="366"/>
        <end position="383"/>
    </location>
</feature>
<reference evidence="3 4" key="1">
    <citation type="submission" date="2017-06" db="EMBL/GenBank/DDBJ databases">
        <title>Complete Genome Sequence of Streptomyces hawaiiensis NRRL 15010 and insights into acyldepsipeptides biosynthesis.</title>
        <authorList>
            <person name="Mariita R.M."/>
            <person name="Sello J.K."/>
        </authorList>
    </citation>
    <scope>NUCLEOTIDE SEQUENCE [LARGE SCALE GENOMIC DNA]</scope>
    <source>
        <strain evidence="3 4">ATCC 12236</strain>
    </source>
</reference>
<dbReference type="AlphaFoldDB" id="A0A6G5RFA8"/>
<accession>A0A6G5RFA8</accession>
<feature type="transmembrane region" description="Helical" evidence="2">
    <location>
        <begin position="155"/>
        <end position="173"/>
    </location>
</feature>
<dbReference type="KEGG" id="shaw:CEB94_17760"/>
<dbReference type="Proteomes" id="UP000495940">
    <property type="component" value="Chromosome"/>
</dbReference>
<feature type="transmembrane region" description="Helical" evidence="2">
    <location>
        <begin position="104"/>
        <end position="125"/>
    </location>
</feature>
<name>A0A6G5RFA8_9ACTN</name>
<feature type="transmembrane region" description="Helical" evidence="2">
    <location>
        <begin position="61"/>
        <end position="92"/>
    </location>
</feature>
<feature type="transmembrane region" description="Helical" evidence="2">
    <location>
        <begin position="208"/>
        <end position="227"/>
    </location>
</feature>
<gene>
    <name evidence="3" type="ORF">CEB94_17760</name>
</gene>
<evidence type="ECO:0000313" key="3">
    <source>
        <dbReference type="EMBL" id="QCD56499.1"/>
    </source>
</evidence>
<proteinExistence type="predicted"/>
<feature type="transmembrane region" description="Helical" evidence="2">
    <location>
        <begin position="395"/>
        <end position="412"/>
    </location>
</feature>
<feature type="transmembrane region" description="Helical" evidence="2">
    <location>
        <begin position="179"/>
        <end position="196"/>
    </location>
</feature>
<feature type="transmembrane region" description="Helical" evidence="2">
    <location>
        <begin position="131"/>
        <end position="148"/>
    </location>
</feature>
<keyword evidence="2" id="KW-0812">Transmembrane</keyword>
<keyword evidence="2" id="KW-1133">Transmembrane helix</keyword>
<sequence length="474" mass="51253">MGWMPRAMRWSWVLAAVAVVCCLATILVFAPGYLSPDSLDQLRQAEGKKPLTDWHPPVLSLVWRALIAVTGSITSMLVLQCLVFWAALWVLARCVWRLTASRGGSLAVLGLGLTPFVLTFVGVVWKDVHAAFALLAACAVAFTGLLLRDGAPRPAVRWGLLWLGVLFLAYAMLVRKNAFVAAVPVFVMLVLALWGAPGRRTWVTCTAALVAGLVVPAAAISLFAAPLQTKQGAQIMLDDLVHVLSVDELRSADVSPALRDLLVASARECERVGALSDAYWACYQRPADGLRGDSGEITSLWLREMSGHVPHYLQYRLLLFTTLLFETDYPYKAGITRNDLGVEVAHPRMEDMLGTYVKGMVEDLPWLFRGWFWLAVALVLAVRPGKGVLSMPVRALGISSAAYILGYLPIMPAANYRYVYWPAIACALGLLLLWLGRDTAAPPPAGPGATADRAVRAQPPVDAGASKPSVAGGQ</sequence>
<feature type="transmembrane region" description="Helical" evidence="2">
    <location>
        <begin position="12"/>
        <end position="34"/>
    </location>
</feature>
<keyword evidence="4" id="KW-1185">Reference proteome</keyword>
<evidence type="ECO:0000256" key="2">
    <source>
        <dbReference type="SAM" id="Phobius"/>
    </source>
</evidence>
<feature type="region of interest" description="Disordered" evidence="1">
    <location>
        <begin position="443"/>
        <end position="474"/>
    </location>
</feature>
<protein>
    <recommendedName>
        <fullName evidence="5">Glycosyltransferase RgtA/B/C/D-like domain-containing protein</fullName>
    </recommendedName>
</protein>
<feature type="transmembrane region" description="Helical" evidence="2">
    <location>
        <begin position="418"/>
        <end position="435"/>
    </location>
</feature>
<organism evidence="3 4">
    <name type="scientific">Streptomyces hawaiiensis</name>
    <dbReference type="NCBI Taxonomy" id="67305"/>
    <lineage>
        <taxon>Bacteria</taxon>
        <taxon>Bacillati</taxon>
        <taxon>Actinomycetota</taxon>
        <taxon>Actinomycetes</taxon>
        <taxon>Kitasatosporales</taxon>
        <taxon>Streptomycetaceae</taxon>
        <taxon>Streptomyces</taxon>
    </lineage>
</organism>
<evidence type="ECO:0000313" key="4">
    <source>
        <dbReference type="Proteomes" id="UP000495940"/>
    </source>
</evidence>
<evidence type="ECO:0000256" key="1">
    <source>
        <dbReference type="SAM" id="MobiDB-lite"/>
    </source>
</evidence>
<keyword evidence="2" id="KW-0472">Membrane</keyword>